<keyword evidence="2" id="KW-1185">Reference proteome</keyword>
<comment type="caution">
    <text evidence="1">The sequence shown here is derived from an EMBL/GenBank/DDBJ whole genome shotgun (WGS) entry which is preliminary data.</text>
</comment>
<dbReference type="AlphaFoldDB" id="A0A5B2VW30"/>
<sequence>MTQLATKKSLSETSANMEAYFHGLLVQPLATADKHTLHLLSGYFYKGLMQTKAGRVGLANYYFETGERYARELSPDTYLWLVVQDEYLPKKAYYLHKTGQMAAAEIMVRQAMDTMKALEQQGFEHLLFGRVQQYHNLARLYFTYGQTKDAIILAADLVAFLLSGRSDKLTDLNVPLYKHPEKYALLNYLFICQVLFETLGIILKFSKGDALRTNSAMFLGPVVAAVHQYQPKDADEVLMKEYIDAFTFFHREEHALFRQKAASFNKEHVAFYPDSRKVMLEYAAAC</sequence>
<proteinExistence type="predicted"/>
<protein>
    <submittedName>
        <fullName evidence="1">Uncharacterized protein</fullName>
    </submittedName>
</protein>
<name>A0A5B2VW30_9BACT</name>
<gene>
    <name evidence="1" type="ORF">F0L74_13545</name>
</gene>
<evidence type="ECO:0000313" key="1">
    <source>
        <dbReference type="EMBL" id="KAA2243511.1"/>
    </source>
</evidence>
<evidence type="ECO:0000313" key="2">
    <source>
        <dbReference type="Proteomes" id="UP000324611"/>
    </source>
</evidence>
<dbReference type="RefSeq" id="WP_149838386.1">
    <property type="nucleotide sequence ID" value="NZ_VUOC01000002.1"/>
</dbReference>
<organism evidence="1 2">
    <name type="scientific">Chitinophaga agrisoli</name>
    <dbReference type="NCBI Taxonomy" id="2607653"/>
    <lineage>
        <taxon>Bacteria</taxon>
        <taxon>Pseudomonadati</taxon>
        <taxon>Bacteroidota</taxon>
        <taxon>Chitinophagia</taxon>
        <taxon>Chitinophagales</taxon>
        <taxon>Chitinophagaceae</taxon>
        <taxon>Chitinophaga</taxon>
    </lineage>
</organism>
<dbReference type="Proteomes" id="UP000324611">
    <property type="component" value="Unassembled WGS sequence"/>
</dbReference>
<reference evidence="1 2" key="2">
    <citation type="submission" date="2019-09" db="EMBL/GenBank/DDBJ databases">
        <authorList>
            <person name="Jin C."/>
        </authorList>
    </citation>
    <scope>NUCLEOTIDE SEQUENCE [LARGE SCALE GENOMIC DNA]</scope>
    <source>
        <strain evidence="1 2">BN140078</strain>
    </source>
</reference>
<dbReference type="EMBL" id="VUOC01000002">
    <property type="protein sequence ID" value="KAA2243511.1"/>
    <property type="molecule type" value="Genomic_DNA"/>
</dbReference>
<reference evidence="1 2" key="1">
    <citation type="submission" date="2019-09" db="EMBL/GenBank/DDBJ databases">
        <title>Chitinophaga ginsengihumi sp. nov., isolated from soil of ginseng rhizosphere.</title>
        <authorList>
            <person name="Lee J."/>
        </authorList>
    </citation>
    <scope>NUCLEOTIDE SEQUENCE [LARGE SCALE GENOMIC DNA]</scope>
    <source>
        <strain evidence="1 2">BN140078</strain>
    </source>
</reference>
<accession>A0A5B2VW30</accession>